<gene>
    <name evidence="3" type="ORF">SLS62_010542</name>
</gene>
<comment type="caution">
    <text evidence="3">The sequence shown here is derived from an EMBL/GenBank/DDBJ whole genome shotgun (WGS) entry which is preliminary data.</text>
</comment>
<organism evidence="3 4">
    <name type="scientific">Diatrype stigma</name>
    <dbReference type="NCBI Taxonomy" id="117547"/>
    <lineage>
        <taxon>Eukaryota</taxon>
        <taxon>Fungi</taxon>
        <taxon>Dikarya</taxon>
        <taxon>Ascomycota</taxon>
        <taxon>Pezizomycotina</taxon>
        <taxon>Sordariomycetes</taxon>
        <taxon>Xylariomycetidae</taxon>
        <taxon>Xylariales</taxon>
        <taxon>Diatrypaceae</taxon>
        <taxon>Diatrype</taxon>
    </lineage>
</organism>
<dbReference type="InterPro" id="IPR008258">
    <property type="entry name" value="Transglycosylase_SLT_dom_1"/>
</dbReference>
<reference evidence="3 4" key="1">
    <citation type="submission" date="2024-02" db="EMBL/GenBank/DDBJ databases">
        <title>De novo assembly and annotation of 12 fungi associated with fruit tree decline syndrome in Ontario, Canada.</title>
        <authorList>
            <person name="Sulman M."/>
            <person name="Ellouze W."/>
            <person name="Ilyukhin E."/>
        </authorList>
    </citation>
    <scope>NUCLEOTIDE SEQUENCE [LARGE SCALE GENOMIC DNA]</scope>
    <source>
        <strain evidence="3 4">M11/M66-122</strain>
    </source>
</reference>
<name>A0AAN9UGF8_9PEZI</name>
<evidence type="ECO:0000256" key="1">
    <source>
        <dbReference type="SAM" id="SignalP"/>
    </source>
</evidence>
<feature type="signal peptide" evidence="1">
    <location>
        <begin position="1"/>
        <end position="31"/>
    </location>
</feature>
<evidence type="ECO:0000259" key="2">
    <source>
        <dbReference type="Pfam" id="PF01464"/>
    </source>
</evidence>
<dbReference type="AlphaFoldDB" id="A0AAN9UGF8"/>
<dbReference type="SUPFAM" id="SSF53955">
    <property type="entry name" value="Lysozyme-like"/>
    <property type="match status" value="1"/>
</dbReference>
<evidence type="ECO:0000313" key="3">
    <source>
        <dbReference type="EMBL" id="KAK7743639.1"/>
    </source>
</evidence>
<keyword evidence="1" id="KW-0732">Signal</keyword>
<keyword evidence="4" id="KW-1185">Reference proteome</keyword>
<protein>
    <recommendedName>
        <fullName evidence="2">Transglycosylase SLT domain-containing protein</fullName>
    </recommendedName>
</protein>
<proteinExistence type="predicted"/>
<feature type="domain" description="Transglycosylase SLT" evidence="2">
    <location>
        <begin position="105"/>
        <end position="190"/>
    </location>
</feature>
<dbReference type="Proteomes" id="UP001320420">
    <property type="component" value="Unassembled WGS sequence"/>
</dbReference>
<feature type="chain" id="PRO_5043025772" description="Transglycosylase SLT domain-containing protein" evidence="1">
    <location>
        <begin position="32"/>
        <end position="266"/>
    </location>
</feature>
<evidence type="ECO:0000313" key="4">
    <source>
        <dbReference type="Proteomes" id="UP001320420"/>
    </source>
</evidence>
<accession>A0AAN9UGF8</accession>
<dbReference type="EMBL" id="JAKJXP020000134">
    <property type="protein sequence ID" value="KAK7743639.1"/>
    <property type="molecule type" value="Genomic_DNA"/>
</dbReference>
<dbReference type="Pfam" id="PF01464">
    <property type="entry name" value="SLT"/>
    <property type="match status" value="1"/>
</dbReference>
<dbReference type="Gene3D" id="1.10.530.10">
    <property type="match status" value="1"/>
</dbReference>
<dbReference type="InterPro" id="IPR023346">
    <property type="entry name" value="Lysozyme-like_dom_sf"/>
</dbReference>
<sequence length="266" mass="26900">MPSYAPHKPAAAAATAVALLLAAAAAPPAQAQATNPSATGACAPTTGGADACGPNGSEAWLNSGLDDPASGWNPPFLDINGLTHISLDEYYAGVGAPCQQYDAAFQASGDKYGIDPAVLAFIAMQESSCNADAGSPTPGLMQCSPGNCQNGQDQCQYPVEDNVDCGAWYLQQQLAASGGNAVHALGAYNGWFTAGDGGAGQNGGRGLTEDYPCGDAGRANGMPQNLDYLHQTLNGWFQGYDVYGDDAGLVGGKYACQGTCDNGGLC</sequence>